<evidence type="ECO:0000313" key="1">
    <source>
        <dbReference type="EMBL" id="CAH8386674.1"/>
    </source>
</evidence>
<dbReference type="AlphaFoldDB" id="A0ABC8LTI6"/>
<gene>
    <name evidence="1" type="ORF">ERUC_LOCUS39157</name>
</gene>
<keyword evidence="2" id="KW-1185">Reference proteome</keyword>
<dbReference type="EMBL" id="CAKOAT010714043">
    <property type="protein sequence ID" value="CAH8386674.1"/>
    <property type="molecule type" value="Genomic_DNA"/>
</dbReference>
<comment type="caution">
    <text evidence="1">The sequence shown here is derived from an EMBL/GenBank/DDBJ whole genome shotgun (WGS) entry which is preliminary data.</text>
</comment>
<protein>
    <submittedName>
        <fullName evidence="1">Uncharacterized protein</fullName>
    </submittedName>
</protein>
<sequence>MAVLVHIYTRDEKHKAPYQKVEKLKELISEGVSESYKIKVEEHERLLNLLKLQRESGLMRKHSRQTEDLVETDTVSPMRSMRNIAGRQRISWKRTWYHLILAYITNQQRKLSWLLNHNVLKQLTRDQVTLLVVHFNLLANT</sequence>
<reference evidence="1 2" key="1">
    <citation type="submission" date="2022-03" db="EMBL/GenBank/DDBJ databases">
        <authorList>
            <person name="Macdonald S."/>
            <person name="Ahmed S."/>
            <person name="Newling K."/>
        </authorList>
    </citation>
    <scope>NUCLEOTIDE SEQUENCE [LARGE SCALE GENOMIC DNA]</scope>
</reference>
<evidence type="ECO:0000313" key="2">
    <source>
        <dbReference type="Proteomes" id="UP001642260"/>
    </source>
</evidence>
<dbReference type="Proteomes" id="UP001642260">
    <property type="component" value="Unassembled WGS sequence"/>
</dbReference>
<accession>A0ABC8LTI6</accession>
<organism evidence="1 2">
    <name type="scientific">Eruca vesicaria subsp. sativa</name>
    <name type="common">Garden rocket</name>
    <name type="synonym">Eruca sativa</name>
    <dbReference type="NCBI Taxonomy" id="29727"/>
    <lineage>
        <taxon>Eukaryota</taxon>
        <taxon>Viridiplantae</taxon>
        <taxon>Streptophyta</taxon>
        <taxon>Embryophyta</taxon>
        <taxon>Tracheophyta</taxon>
        <taxon>Spermatophyta</taxon>
        <taxon>Magnoliopsida</taxon>
        <taxon>eudicotyledons</taxon>
        <taxon>Gunneridae</taxon>
        <taxon>Pentapetalae</taxon>
        <taxon>rosids</taxon>
        <taxon>malvids</taxon>
        <taxon>Brassicales</taxon>
        <taxon>Brassicaceae</taxon>
        <taxon>Brassiceae</taxon>
        <taxon>Eruca</taxon>
    </lineage>
</organism>
<proteinExistence type="predicted"/>
<name>A0ABC8LTI6_ERUVS</name>